<keyword evidence="9" id="KW-0234">DNA repair</keyword>
<dbReference type="InterPro" id="IPR047127">
    <property type="entry name" value="MutT-like"/>
</dbReference>
<dbReference type="EC" id="3.6.1.55" evidence="11"/>
<evidence type="ECO:0000313" key="14">
    <source>
        <dbReference type="Proteomes" id="UP001377337"/>
    </source>
</evidence>
<comment type="catalytic activity">
    <reaction evidence="10">
        <text>8-oxo-dGTP + H2O = 8-oxo-dGMP + diphosphate + H(+)</text>
        <dbReference type="Rhea" id="RHEA:31575"/>
        <dbReference type="ChEBI" id="CHEBI:15377"/>
        <dbReference type="ChEBI" id="CHEBI:15378"/>
        <dbReference type="ChEBI" id="CHEBI:33019"/>
        <dbReference type="ChEBI" id="CHEBI:63224"/>
        <dbReference type="ChEBI" id="CHEBI:77896"/>
        <dbReference type="EC" id="3.6.1.55"/>
    </reaction>
</comment>
<dbReference type="PRINTS" id="PR00502">
    <property type="entry name" value="NUDIXFAMILY"/>
</dbReference>
<evidence type="ECO:0000256" key="4">
    <source>
        <dbReference type="ARBA" id="ARBA00022705"/>
    </source>
</evidence>
<reference evidence="13 14" key="1">
    <citation type="submission" date="2024-02" db="EMBL/GenBank/DDBJ databases">
        <title>Seven novel Bacillus-like species.</title>
        <authorList>
            <person name="Liu G."/>
        </authorList>
    </citation>
    <scope>NUCLEOTIDE SEQUENCE [LARGE SCALE GENOMIC DNA]</scope>
    <source>
        <strain evidence="13 14">FJAT-52054</strain>
    </source>
</reference>
<evidence type="ECO:0000256" key="11">
    <source>
        <dbReference type="ARBA" id="ARBA00038905"/>
    </source>
</evidence>
<dbReference type="Pfam" id="PF00293">
    <property type="entry name" value="NUDIX"/>
    <property type="match status" value="1"/>
</dbReference>
<dbReference type="Proteomes" id="UP001377337">
    <property type="component" value="Chromosome"/>
</dbReference>
<accession>A0ABZ2NN32</accession>
<keyword evidence="4" id="KW-0235">DNA replication</keyword>
<sequence length="131" mass="14862">MKKTVKVVGAVIHNDQNQILCALRSPEMSLPDYWEFPGGKIEDGESPEESLVREIEEELGCRIHVKEKIVDVLHEYDKVIVNLLTYHASIVSGNPEAKEHAELRWTAVEALNELEWAPADIPTVLHLNNRN</sequence>
<dbReference type="InterPro" id="IPR000086">
    <property type="entry name" value="NUDIX_hydrolase_dom"/>
</dbReference>
<evidence type="ECO:0000256" key="10">
    <source>
        <dbReference type="ARBA" id="ARBA00035861"/>
    </source>
</evidence>
<comment type="cofactor">
    <cofactor evidence="1">
        <name>Mg(2+)</name>
        <dbReference type="ChEBI" id="CHEBI:18420"/>
    </cofactor>
</comment>
<dbReference type="InterPro" id="IPR015797">
    <property type="entry name" value="NUDIX_hydrolase-like_dom_sf"/>
</dbReference>
<evidence type="ECO:0000256" key="5">
    <source>
        <dbReference type="ARBA" id="ARBA00022723"/>
    </source>
</evidence>
<dbReference type="EMBL" id="CP147407">
    <property type="protein sequence ID" value="WXB98557.1"/>
    <property type="molecule type" value="Genomic_DNA"/>
</dbReference>
<evidence type="ECO:0000256" key="2">
    <source>
        <dbReference type="ARBA" id="ARBA00005582"/>
    </source>
</evidence>
<name>A0ABZ2NN32_9BACI</name>
<dbReference type="CDD" id="cd03425">
    <property type="entry name" value="NUDIX_MutT_NudA_like"/>
    <property type="match status" value="1"/>
</dbReference>
<dbReference type="PANTHER" id="PTHR47707:SF1">
    <property type="entry name" value="NUDIX HYDROLASE FAMILY PROTEIN"/>
    <property type="match status" value="1"/>
</dbReference>
<keyword evidence="14" id="KW-1185">Reference proteome</keyword>
<proteinExistence type="inferred from homology"/>
<dbReference type="InterPro" id="IPR020476">
    <property type="entry name" value="Nudix_hydrolase"/>
</dbReference>
<keyword evidence="5" id="KW-0479">Metal-binding</keyword>
<keyword evidence="7 13" id="KW-0378">Hydrolase</keyword>
<evidence type="ECO:0000259" key="12">
    <source>
        <dbReference type="PROSITE" id="PS51462"/>
    </source>
</evidence>
<keyword evidence="8" id="KW-0460">Magnesium</keyword>
<evidence type="ECO:0000256" key="7">
    <source>
        <dbReference type="ARBA" id="ARBA00022801"/>
    </source>
</evidence>
<keyword evidence="6" id="KW-0227">DNA damage</keyword>
<organism evidence="13 14">
    <name type="scientific">Metabacillus sediminis</name>
    <dbReference type="NCBI Taxonomy" id="3117746"/>
    <lineage>
        <taxon>Bacteria</taxon>
        <taxon>Bacillati</taxon>
        <taxon>Bacillota</taxon>
        <taxon>Bacilli</taxon>
        <taxon>Bacillales</taxon>
        <taxon>Bacillaceae</taxon>
        <taxon>Metabacillus</taxon>
    </lineage>
</organism>
<dbReference type="PROSITE" id="PS51462">
    <property type="entry name" value="NUDIX"/>
    <property type="match status" value="1"/>
</dbReference>
<feature type="domain" description="Nudix hydrolase" evidence="12">
    <location>
        <begin position="3"/>
        <end position="128"/>
    </location>
</feature>
<gene>
    <name evidence="13" type="ORF">WCV65_08805</name>
</gene>
<evidence type="ECO:0000256" key="8">
    <source>
        <dbReference type="ARBA" id="ARBA00022842"/>
    </source>
</evidence>
<evidence type="ECO:0000256" key="9">
    <source>
        <dbReference type="ARBA" id="ARBA00023204"/>
    </source>
</evidence>
<keyword evidence="3" id="KW-0515">Mutator protein</keyword>
<evidence type="ECO:0000313" key="13">
    <source>
        <dbReference type="EMBL" id="WXB98557.1"/>
    </source>
</evidence>
<dbReference type="PANTHER" id="PTHR47707">
    <property type="entry name" value="8-OXO-DGTP DIPHOSPHATASE"/>
    <property type="match status" value="1"/>
</dbReference>
<comment type="similarity">
    <text evidence="2">Belongs to the Nudix hydrolase family.</text>
</comment>
<dbReference type="Gene3D" id="3.90.79.10">
    <property type="entry name" value="Nucleoside Triphosphate Pyrophosphohydrolase"/>
    <property type="match status" value="1"/>
</dbReference>
<evidence type="ECO:0000256" key="6">
    <source>
        <dbReference type="ARBA" id="ARBA00022763"/>
    </source>
</evidence>
<dbReference type="GO" id="GO:0016787">
    <property type="term" value="F:hydrolase activity"/>
    <property type="evidence" value="ECO:0007669"/>
    <property type="project" value="UniProtKB-KW"/>
</dbReference>
<dbReference type="SUPFAM" id="SSF55811">
    <property type="entry name" value="Nudix"/>
    <property type="match status" value="1"/>
</dbReference>
<protein>
    <recommendedName>
        <fullName evidence="11">8-oxo-dGTP diphosphatase</fullName>
        <ecNumber evidence="11">3.6.1.55</ecNumber>
    </recommendedName>
</protein>
<evidence type="ECO:0000256" key="3">
    <source>
        <dbReference type="ARBA" id="ARBA00022457"/>
    </source>
</evidence>
<dbReference type="RefSeq" id="WP_035413167.1">
    <property type="nucleotide sequence ID" value="NZ_CP147407.1"/>
</dbReference>
<evidence type="ECO:0000256" key="1">
    <source>
        <dbReference type="ARBA" id="ARBA00001946"/>
    </source>
</evidence>